<keyword evidence="4 5" id="KW-0274">FAD</keyword>
<sequence length="531" mass="56157">MSESVFDYIVIGGGSAGCVIAARLSENLSTRVLLLEAGKEGTGFLFDMPAGSFALMGNPKADWIYPTAPDPSAAGRVTTWAAGKALGGSSSINGMVYIRGQRGDYDAWRDSGCPGWGFDDLLPYFRKSENFTGPVSSAHGSDGPLTVSPPRVLHPLAHTFLEAAGHCGMPARSEYCAGDVHGSFIVYGTTRKGKRCSARKAYLEPALDRPNLTVTTDAVVDHVLFEERRAIGVKVIVAGERRTFTARREVVLSAGTIASPSVLLRSGIGAGADLSAMGIEIVADLPGVGRNVQEHCGVSQSRLTDVPTYNTMVGPLRLAGHLLKYATVKRGILTSIAVHAMAYARSAPELAEPDIAMSFLPLAIGFVGGHPALAKQAGVTIGSQVLRPHGRGRVRLKDLDPRSKPLIEHALLGDPRDLALTIKGSRLVSEVFAATPLARHVIGDHEPASLPESDSAWEAYVRQRVGIGYHPVGSCRMGADDMAVVDTRLRVRGIERLRVVDASVMPSIISGNTNAATIAVAEKAAEMIVAG</sequence>
<feature type="domain" description="Glucose-methanol-choline oxidoreductase N-terminal" evidence="8">
    <location>
        <begin position="255"/>
        <end position="269"/>
    </location>
</feature>
<evidence type="ECO:0000313" key="9">
    <source>
        <dbReference type="EMBL" id="MBB5423467.1"/>
    </source>
</evidence>
<dbReference type="Gene3D" id="3.30.560.10">
    <property type="entry name" value="Glucose Oxidase, domain 3"/>
    <property type="match status" value="1"/>
</dbReference>
<evidence type="ECO:0000259" key="7">
    <source>
        <dbReference type="PROSITE" id="PS00623"/>
    </source>
</evidence>
<dbReference type="SUPFAM" id="SSF54373">
    <property type="entry name" value="FAD-linked reductases, C-terminal domain"/>
    <property type="match status" value="1"/>
</dbReference>
<keyword evidence="10" id="KW-1185">Reference proteome</keyword>
<comment type="caution">
    <text evidence="9">The sequence shown here is derived from an EMBL/GenBank/DDBJ whole genome shotgun (WGS) entry which is preliminary data.</text>
</comment>
<evidence type="ECO:0000256" key="4">
    <source>
        <dbReference type="ARBA" id="ARBA00022827"/>
    </source>
</evidence>
<dbReference type="PIRSF" id="PIRSF000137">
    <property type="entry name" value="Alcohol_oxidase"/>
    <property type="match status" value="1"/>
</dbReference>
<reference evidence="9 10" key="1">
    <citation type="submission" date="2020-08" db="EMBL/GenBank/DDBJ databases">
        <title>Genomic Encyclopedia of Type Strains, Phase IV (KMG-V): Genome sequencing to study the core and pangenomes of soil and plant-associated prokaryotes.</title>
        <authorList>
            <person name="Whitman W."/>
        </authorList>
    </citation>
    <scope>NUCLEOTIDE SEQUENCE [LARGE SCALE GENOMIC DNA]</scope>
    <source>
        <strain evidence="9 10">JPY158</strain>
    </source>
</reference>
<dbReference type="PROSITE" id="PS00624">
    <property type="entry name" value="GMC_OXRED_2"/>
    <property type="match status" value="1"/>
</dbReference>
<feature type="binding site" evidence="5">
    <location>
        <begin position="93"/>
        <end position="96"/>
    </location>
    <ligand>
        <name>FAD</name>
        <dbReference type="ChEBI" id="CHEBI:57692"/>
    </ligand>
</feature>
<dbReference type="GO" id="GO:0050660">
    <property type="term" value="F:flavin adenine dinucleotide binding"/>
    <property type="evidence" value="ECO:0007669"/>
    <property type="project" value="InterPro"/>
</dbReference>
<dbReference type="InterPro" id="IPR012132">
    <property type="entry name" value="GMC_OxRdtase"/>
</dbReference>
<evidence type="ECO:0000256" key="2">
    <source>
        <dbReference type="ARBA" id="ARBA00010790"/>
    </source>
</evidence>
<dbReference type="InterPro" id="IPR000172">
    <property type="entry name" value="GMC_OxRdtase_N"/>
</dbReference>
<name>A0A7W8Q455_PARAM</name>
<keyword evidence="3 6" id="KW-0285">Flavoprotein</keyword>
<dbReference type="InterPro" id="IPR036188">
    <property type="entry name" value="FAD/NAD-bd_sf"/>
</dbReference>
<evidence type="ECO:0000256" key="6">
    <source>
        <dbReference type="RuleBase" id="RU003968"/>
    </source>
</evidence>
<dbReference type="RefSeq" id="WP_176134814.1">
    <property type="nucleotide sequence ID" value="NZ_JACHDD010000003.1"/>
</dbReference>
<dbReference type="Proteomes" id="UP000592780">
    <property type="component" value="Unassembled WGS sequence"/>
</dbReference>
<protein>
    <submittedName>
        <fullName evidence="9">Choline dehydrogenase</fullName>
        <ecNumber evidence="9">1.1.99.1</ecNumber>
    </submittedName>
</protein>
<accession>A0A7W8Q455</accession>
<comment type="similarity">
    <text evidence="2 6">Belongs to the GMC oxidoreductase family.</text>
</comment>
<organism evidence="9 10">
    <name type="scientific">Paraburkholderia atlantica</name>
    <dbReference type="NCBI Taxonomy" id="2654982"/>
    <lineage>
        <taxon>Bacteria</taxon>
        <taxon>Pseudomonadati</taxon>
        <taxon>Pseudomonadota</taxon>
        <taxon>Betaproteobacteria</taxon>
        <taxon>Burkholderiales</taxon>
        <taxon>Burkholderiaceae</taxon>
        <taxon>Paraburkholderia</taxon>
    </lineage>
</organism>
<dbReference type="PROSITE" id="PS00623">
    <property type="entry name" value="GMC_OXRED_1"/>
    <property type="match status" value="1"/>
</dbReference>
<evidence type="ECO:0000313" key="10">
    <source>
        <dbReference type="Proteomes" id="UP000592780"/>
    </source>
</evidence>
<dbReference type="AlphaFoldDB" id="A0A7W8Q455"/>
<evidence type="ECO:0000256" key="3">
    <source>
        <dbReference type="ARBA" id="ARBA00022630"/>
    </source>
</evidence>
<feature type="domain" description="Glucose-methanol-choline oxidoreductase N-terminal" evidence="7">
    <location>
        <begin position="83"/>
        <end position="106"/>
    </location>
</feature>
<evidence type="ECO:0000256" key="5">
    <source>
        <dbReference type="PIRSR" id="PIRSR000137-2"/>
    </source>
</evidence>
<keyword evidence="9" id="KW-0560">Oxidoreductase</keyword>
<proteinExistence type="inferred from homology"/>
<dbReference type="Pfam" id="PF05199">
    <property type="entry name" value="GMC_oxred_C"/>
    <property type="match status" value="1"/>
</dbReference>
<evidence type="ECO:0000259" key="8">
    <source>
        <dbReference type="PROSITE" id="PS00624"/>
    </source>
</evidence>
<dbReference type="GO" id="GO:0008812">
    <property type="term" value="F:choline dehydrogenase activity"/>
    <property type="evidence" value="ECO:0007669"/>
    <property type="project" value="UniProtKB-EC"/>
</dbReference>
<dbReference type="EC" id="1.1.99.1" evidence="9"/>
<dbReference type="PANTHER" id="PTHR11552">
    <property type="entry name" value="GLUCOSE-METHANOL-CHOLINE GMC OXIDOREDUCTASE"/>
    <property type="match status" value="1"/>
</dbReference>
<gene>
    <name evidence="9" type="ORF">HDG40_001611</name>
</gene>
<dbReference type="PANTHER" id="PTHR11552:SF147">
    <property type="entry name" value="CHOLINE DEHYDROGENASE, MITOCHONDRIAL"/>
    <property type="match status" value="1"/>
</dbReference>
<dbReference type="SUPFAM" id="SSF51905">
    <property type="entry name" value="FAD/NAD(P)-binding domain"/>
    <property type="match status" value="1"/>
</dbReference>
<evidence type="ECO:0000256" key="1">
    <source>
        <dbReference type="ARBA" id="ARBA00001974"/>
    </source>
</evidence>
<comment type="cofactor">
    <cofactor evidence="1 5">
        <name>FAD</name>
        <dbReference type="ChEBI" id="CHEBI:57692"/>
    </cofactor>
</comment>
<dbReference type="Gene3D" id="3.50.50.60">
    <property type="entry name" value="FAD/NAD(P)-binding domain"/>
    <property type="match status" value="1"/>
</dbReference>
<dbReference type="EMBL" id="JACHDD010000003">
    <property type="protein sequence ID" value="MBB5423467.1"/>
    <property type="molecule type" value="Genomic_DNA"/>
</dbReference>
<dbReference type="InterPro" id="IPR007867">
    <property type="entry name" value="GMC_OxRtase_C"/>
</dbReference>
<feature type="binding site" evidence="5">
    <location>
        <position position="220"/>
    </location>
    <ligand>
        <name>FAD</name>
        <dbReference type="ChEBI" id="CHEBI:57692"/>
    </ligand>
</feature>
<dbReference type="Pfam" id="PF00732">
    <property type="entry name" value="GMC_oxred_N"/>
    <property type="match status" value="1"/>
</dbReference>